<feature type="non-terminal residue" evidence="2">
    <location>
        <position position="1"/>
    </location>
</feature>
<dbReference type="InterPro" id="IPR000120">
    <property type="entry name" value="Amidase"/>
</dbReference>
<dbReference type="GO" id="GO:0003824">
    <property type="term" value="F:catalytic activity"/>
    <property type="evidence" value="ECO:0007669"/>
    <property type="project" value="InterPro"/>
</dbReference>
<organism evidence="2 3">
    <name type="scientific">Candidatus Dojkabacteria bacterium</name>
    <dbReference type="NCBI Taxonomy" id="2099670"/>
    <lineage>
        <taxon>Bacteria</taxon>
        <taxon>Candidatus Dojkabacteria</taxon>
    </lineage>
</organism>
<dbReference type="Pfam" id="PF01425">
    <property type="entry name" value="Amidase"/>
    <property type="match status" value="1"/>
</dbReference>
<reference evidence="2" key="1">
    <citation type="submission" date="2020-04" db="EMBL/GenBank/DDBJ databases">
        <authorList>
            <person name="Zhang T."/>
        </authorList>
    </citation>
    <scope>NUCLEOTIDE SEQUENCE</scope>
    <source>
        <strain evidence="2">HKST-UBA09</strain>
    </source>
</reference>
<evidence type="ECO:0000313" key="2">
    <source>
        <dbReference type="EMBL" id="MCA9386914.1"/>
    </source>
</evidence>
<evidence type="ECO:0000313" key="3">
    <source>
        <dbReference type="Proteomes" id="UP000714915"/>
    </source>
</evidence>
<dbReference type="Proteomes" id="UP000714915">
    <property type="component" value="Unassembled WGS sequence"/>
</dbReference>
<reference evidence="2" key="2">
    <citation type="journal article" date="2021" name="Microbiome">
        <title>Successional dynamics and alternative stable states in a saline activated sludge microbial community over 9 years.</title>
        <authorList>
            <person name="Wang Y."/>
            <person name="Ye J."/>
            <person name="Ju F."/>
            <person name="Liu L."/>
            <person name="Boyd J.A."/>
            <person name="Deng Y."/>
            <person name="Parks D.H."/>
            <person name="Jiang X."/>
            <person name="Yin X."/>
            <person name="Woodcroft B.J."/>
            <person name="Tyson G.W."/>
            <person name="Hugenholtz P."/>
            <person name="Polz M.F."/>
            <person name="Zhang T."/>
        </authorList>
    </citation>
    <scope>NUCLEOTIDE SEQUENCE</scope>
    <source>
        <strain evidence="2">HKST-UBA09</strain>
    </source>
</reference>
<gene>
    <name evidence="2" type="ORF">KC669_02670</name>
</gene>
<dbReference type="PANTHER" id="PTHR11895">
    <property type="entry name" value="TRANSAMIDASE"/>
    <property type="match status" value="1"/>
</dbReference>
<dbReference type="AlphaFoldDB" id="A0A955LA87"/>
<dbReference type="EMBL" id="JAGQLF010000026">
    <property type="protein sequence ID" value="MCA9386914.1"/>
    <property type="molecule type" value="Genomic_DNA"/>
</dbReference>
<dbReference type="PANTHER" id="PTHR11895:SF151">
    <property type="entry name" value="GLUTAMYL-TRNA(GLN) AMIDOTRANSFERASE SUBUNIT A"/>
    <property type="match status" value="1"/>
</dbReference>
<dbReference type="InterPro" id="IPR023631">
    <property type="entry name" value="Amidase_dom"/>
</dbReference>
<accession>A0A955LA87</accession>
<feature type="domain" description="Amidase" evidence="1">
    <location>
        <begin position="1"/>
        <end position="203"/>
    </location>
</feature>
<dbReference type="Gene3D" id="3.90.1300.10">
    <property type="entry name" value="Amidase signature (AS) domain"/>
    <property type="match status" value="1"/>
</dbReference>
<dbReference type="SUPFAM" id="SSF75304">
    <property type="entry name" value="Amidase signature (AS) enzymes"/>
    <property type="match status" value="1"/>
</dbReference>
<protein>
    <submittedName>
        <fullName evidence="2">Asp-tRNA(Asn)/Glu-tRNA(Gln) amidotransferase subunit GatA</fullName>
    </submittedName>
</protein>
<dbReference type="InterPro" id="IPR036928">
    <property type="entry name" value="AS_sf"/>
</dbReference>
<comment type="caution">
    <text evidence="2">The sequence shown here is derived from an EMBL/GenBank/DDBJ whole genome shotgun (WGS) entry which is preliminary data.</text>
</comment>
<proteinExistence type="predicted"/>
<name>A0A955LA87_9BACT</name>
<sequence length="208" mass="23430">GIPKEFFDEGINEEVRSAIDSKIEEYKNNGFEVKEVSIPSASYSLSTYYILVPAEISSNRAKYDGVRYGKKVSDDYETNLIESRSKYLEDEVKRRIMIGTYVLSAGYADQYYKKASKVRTKLKQEFAKVFEEVDLLIIPTSPTTAFKLGEKVNDPVEMYLADIFTVTANLVGIPALNVPIGKDSSGLPIGMQVMGNWWNDFGILEFAK</sequence>
<evidence type="ECO:0000259" key="1">
    <source>
        <dbReference type="Pfam" id="PF01425"/>
    </source>
</evidence>